<protein>
    <submittedName>
        <fullName evidence="1">Uncharacterized protein</fullName>
    </submittedName>
</protein>
<reference evidence="1 2" key="1">
    <citation type="journal article" date="2018" name="Sci. Rep.">
        <title>Characterisation of pathogen-specific regions and novel effector candidates in Fusarium oxysporum f. sp. cepae.</title>
        <authorList>
            <person name="Armitage A.D."/>
            <person name="Taylor A."/>
            <person name="Sobczyk M.K."/>
            <person name="Baxter L."/>
            <person name="Greenfield B.P."/>
            <person name="Bates H.J."/>
            <person name="Wilson F."/>
            <person name="Jackson A.C."/>
            <person name="Ott S."/>
            <person name="Harrison R.J."/>
            <person name="Clarkson J.P."/>
        </authorList>
    </citation>
    <scope>NUCLEOTIDE SEQUENCE [LARGE SCALE GENOMIC DNA]</scope>
    <source>
        <strain evidence="1 2">FoC_Fus2</strain>
    </source>
</reference>
<dbReference type="EMBL" id="MRCU01000010">
    <property type="protein sequence ID" value="RKK11053.1"/>
    <property type="molecule type" value="Genomic_DNA"/>
</dbReference>
<proteinExistence type="predicted"/>
<sequence>MIHAQVVGILCKELGLHYWYQFQSKNHEPLLVHCLNQPESSDDKPFAQEIEQKISSAVYDCMKRIQLEIVRRMIKRNCKRSEWVTKGDSPGCPVGHPGGDLYGTLPCEHVRCMHCEIELTMKADNGRKCGECEKPYDIIPFSTRLRSQFIPSQ</sequence>
<evidence type="ECO:0000313" key="1">
    <source>
        <dbReference type="EMBL" id="RKK11053.1"/>
    </source>
</evidence>
<comment type="caution">
    <text evidence="1">The sequence shown here is derived from an EMBL/GenBank/DDBJ whole genome shotgun (WGS) entry which is preliminary data.</text>
</comment>
<dbReference type="Proteomes" id="UP000270866">
    <property type="component" value="Unassembled WGS sequence"/>
</dbReference>
<evidence type="ECO:0000313" key="2">
    <source>
        <dbReference type="Proteomes" id="UP000270866"/>
    </source>
</evidence>
<gene>
    <name evidence="1" type="ORF">BFJ65_g15045</name>
</gene>
<organism evidence="1 2">
    <name type="scientific">Fusarium oxysporum f. sp. cepae</name>
    <dbReference type="NCBI Taxonomy" id="396571"/>
    <lineage>
        <taxon>Eukaryota</taxon>
        <taxon>Fungi</taxon>
        <taxon>Dikarya</taxon>
        <taxon>Ascomycota</taxon>
        <taxon>Pezizomycotina</taxon>
        <taxon>Sordariomycetes</taxon>
        <taxon>Hypocreomycetidae</taxon>
        <taxon>Hypocreales</taxon>
        <taxon>Nectriaceae</taxon>
        <taxon>Fusarium</taxon>
        <taxon>Fusarium oxysporum species complex</taxon>
    </lineage>
</organism>
<name>A0A3L6N3V3_FUSOX</name>
<dbReference type="AlphaFoldDB" id="A0A3L6N3V3"/>
<accession>A0A3L6N3V3</accession>